<sequence>MKFRFTNRLIIPFLLLLMVQTLFAAESQKGLLWQINKPGLTPSYVFGTIHSEDARVTKLPPIVRTRFEKASSASFEIMMDIPTMLKAAKAMFFVGEESLDKVIDKALYTQIVNALRQYQMPAIMVKRLKPWAVVVTLSTPPNETGDFLDFMLYKKAQQLQIPTYGLEKVEEQLAVFDDFSLADQVSLLKDTLKNLKKMPALFDKMHKLYLERDLTTLLKFSIEEMKSDSDNLSLVDAFYKKVVDDRNIRMVKRMEKRLQEGNAFIAIGALHLPGKKGMLKLLQDRGYSVSAIY</sequence>
<dbReference type="PANTHER" id="PTHR40590:SF1">
    <property type="entry name" value="CYTOPLASMIC PROTEIN"/>
    <property type="match status" value="1"/>
</dbReference>
<evidence type="ECO:0000313" key="2">
    <source>
        <dbReference type="EMBL" id="MDM8562415.1"/>
    </source>
</evidence>
<keyword evidence="3" id="KW-1185">Reference proteome</keyword>
<dbReference type="Pfam" id="PF01963">
    <property type="entry name" value="TraB_PrgY_gumN"/>
    <property type="match status" value="1"/>
</dbReference>
<keyword evidence="1" id="KW-0732">Signal</keyword>
<dbReference type="InterPro" id="IPR002816">
    <property type="entry name" value="TraB/PrgY/GumN_fam"/>
</dbReference>
<organism evidence="2 3">
    <name type="scientific">Candidatus Marithioploca araucensis</name>
    <dbReference type="NCBI Taxonomy" id="70273"/>
    <lineage>
        <taxon>Bacteria</taxon>
        <taxon>Pseudomonadati</taxon>
        <taxon>Pseudomonadota</taxon>
        <taxon>Gammaproteobacteria</taxon>
        <taxon>Thiotrichales</taxon>
        <taxon>Thiotrichaceae</taxon>
        <taxon>Candidatus Marithioploca</taxon>
    </lineage>
</organism>
<evidence type="ECO:0000313" key="3">
    <source>
        <dbReference type="Proteomes" id="UP001171945"/>
    </source>
</evidence>
<name>A0ABT7VRW2_9GAMM</name>
<proteinExistence type="predicted"/>
<gene>
    <name evidence="2" type="ORF">QUF54_03585</name>
</gene>
<dbReference type="InterPro" id="IPR047111">
    <property type="entry name" value="YbaP-like"/>
</dbReference>
<evidence type="ECO:0000256" key="1">
    <source>
        <dbReference type="SAM" id="SignalP"/>
    </source>
</evidence>
<dbReference type="CDD" id="cd14789">
    <property type="entry name" value="Tiki"/>
    <property type="match status" value="1"/>
</dbReference>
<dbReference type="PANTHER" id="PTHR40590">
    <property type="entry name" value="CYTOPLASMIC PROTEIN-RELATED"/>
    <property type="match status" value="1"/>
</dbReference>
<dbReference type="Proteomes" id="UP001171945">
    <property type="component" value="Unassembled WGS sequence"/>
</dbReference>
<feature type="chain" id="PRO_5046194195" evidence="1">
    <location>
        <begin position="25"/>
        <end position="293"/>
    </location>
</feature>
<protein>
    <submittedName>
        <fullName evidence="2">TraB/GumN family protein</fullName>
    </submittedName>
</protein>
<reference evidence="2" key="1">
    <citation type="submission" date="2023-06" db="EMBL/GenBank/DDBJ databases">
        <title>Uncultivated large filamentous bacteria from sulfidic sediments reveal new species and different genomic features in energy metabolism and defense.</title>
        <authorList>
            <person name="Fonseca A."/>
        </authorList>
    </citation>
    <scope>NUCLEOTIDE SEQUENCE</scope>
    <source>
        <strain evidence="2">HSG4</strain>
    </source>
</reference>
<feature type="signal peptide" evidence="1">
    <location>
        <begin position="1"/>
        <end position="24"/>
    </location>
</feature>
<dbReference type="EMBL" id="JAUCGM010000145">
    <property type="protein sequence ID" value="MDM8562415.1"/>
    <property type="molecule type" value="Genomic_DNA"/>
</dbReference>
<accession>A0ABT7VRW2</accession>
<comment type="caution">
    <text evidence="2">The sequence shown here is derived from an EMBL/GenBank/DDBJ whole genome shotgun (WGS) entry which is preliminary data.</text>
</comment>